<protein>
    <recommendedName>
        <fullName evidence="6">MADF domain-containing protein</fullName>
    </recommendedName>
</protein>
<proteinExistence type="predicted"/>
<dbReference type="Proteomes" id="UP000837857">
    <property type="component" value="Chromosome 1"/>
</dbReference>
<sequence>MNTFSDEDCETLIELIRQHPPIYDAQLDSYRDENLKDNIWESIAEIINKTDSECRKKWKLIRDSYNRYKCKQKTSTRFAAPAKIQSGNFMNV</sequence>
<dbReference type="InterPro" id="IPR006578">
    <property type="entry name" value="MADF-dom"/>
</dbReference>
<dbReference type="SMART" id="SM00717">
    <property type="entry name" value="SANT"/>
    <property type="match status" value="1"/>
</dbReference>
<evidence type="ECO:0000259" key="3">
    <source>
        <dbReference type="PROSITE" id="PS51029"/>
    </source>
</evidence>
<comment type="subcellular location">
    <subcellularLocation>
        <location evidence="1">Nucleus</location>
    </subcellularLocation>
</comment>
<evidence type="ECO:0000313" key="4">
    <source>
        <dbReference type="EMBL" id="CAH2035526.1"/>
    </source>
</evidence>
<gene>
    <name evidence="4" type="ORF">IPOD504_LOCUS592</name>
</gene>
<organism evidence="4 5">
    <name type="scientific">Iphiclides podalirius</name>
    <name type="common">scarce swallowtail</name>
    <dbReference type="NCBI Taxonomy" id="110791"/>
    <lineage>
        <taxon>Eukaryota</taxon>
        <taxon>Metazoa</taxon>
        <taxon>Ecdysozoa</taxon>
        <taxon>Arthropoda</taxon>
        <taxon>Hexapoda</taxon>
        <taxon>Insecta</taxon>
        <taxon>Pterygota</taxon>
        <taxon>Neoptera</taxon>
        <taxon>Endopterygota</taxon>
        <taxon>Lepidoptera</taxon>
        <taxon>Glossata</taxon>
        <taxon>Ditrysia</taxon>
        <taxon>Papilionoidea</taxon>
        <taxon>Papilionidae</taxon>
        <taxon>Papilioninae</taxon>
        <taxon>Iphiclides</taxon>
    </lineage>
</organism>
<dbReference type="PANTHER" id="PTHR12243">
    <property type="entry name" value="MADF DOMAIN TRANSCRIPTION FACTOR"/>
    <property type="match status" value="1"/>
</dbReference>
<keyword evidence="5" id="KW-1185">Reference proteome</keyword>
<feature type="non-terminal residue" evidence="4">
    <location>
        <position position="92"/>
    </location>
</feature>
<dbReference type="CDD" id="cd00167">
    <property type="entry name" value="SANT"/>
    <property type="match status" value="1"/>
</dbReference>
<reference evidence="4" key="1">
    <citation type="submission" date="2022-03" db="EMBL/GenBank/DDBJ databases">
        <authorList>
            <person name="Martin H S."/>
        </authorList>
    </citation>
    <scope>NUCLEOTIDE SEQUENCE</scope>
</reference>
<name>A0ABN8HMY1_9NEOP</name>
<evidence type="ECO:0000256" key="1">
    <source>
        <dbReference type="ARBA" id="ARBA00004123"/>
    </source>
</evidence>
<dbReference type="PANTHER" id="PTHR12243:SF67">
    <property type="entry name" value="COREPRESSOR OF PANGOLIN, ISOFORM A-RELATED"/>
    <property type="match status" value="1"/>
</dbReference>
<feature type="domain" description="MADF" evidence="3">
    <location>
        <begin position="11"/>
        <end position="92"/>
    </location>
</feature>
<feature type="domain" description="Myb-like" evidence="2">
    <location>
        <begin position="1"/>
        <end position="62"/>
    </location>
</feature>
<evidence type="ECO:0000313" key="5">
    <source>
        <dbReference type="Proteomes" id="UP000837857"/>
    </source>
</evidence>
<dbReference type="Gene3D" id="1.10.10.60">
    <property type="entry name" value="Homeodomain-like"/>
    <property type="match status" value="1"/>
</dbReference>
<dbReference type="SUPFAM" id="SSF46689">
    <property type="entry name" value="Homeodomain-like"/>
    <property type="match status" value="1"/>
</dbReference>
<dbReference type="InterPro" id="IPR001005">
    <property type="entry name" value="SANT/Myb"/>
</dbReference>
<dbReference type="InterPro" id="IPR039353">
    <property type="entry name" value="TF_Adf1"/>
</dbReference>
<dbReference type="EMBL" id="OW152813">
    <property type="protein sequence ID" value="CAH2035526.1"/>
    <property type="molecule type" value="Genomic_DNA"/>
</dbReference>
<evidence type="ECO:0008006" key="6">
    <source>
        <dbReference type="Google" id="ProtNLM"/>
    </source>
</evidence>
<dbReference type="PROSITE" id="PS50090">
    <property type="entry name" value="MYB_LIKE"/>
    <property type="match status" value="1"/>
</dbReference>
<dbReference type="Pfam" id="PF10545">
    <property type="entry name" value="MADF_DNA_bdg"/>
    <property type="match status" value="1"/>
</dbReference>
<dbReference type="SMART" id="SM00595">
    <property type="entry name" value="MADF"/>
    <property type="match status" value="1"/>
</dbReference>
<accession>A0ABN8HMY1</accession>
<dbReference type="PROSITE" id="PS51029">
    <property type="entry name" value="MADF"/>
    <property type="match status" value="1"/>
</dbReference>
<dbReference type="InterPro" id="IPR009057">
    <property type="entry name" value="Homeodomain-like_sf"/>
</dbReference>
<evidence type="ECO:0000259" key="2">
    <source>
        <dbReference type="PROSITE" id="PS50090"/>
    </source>
</evidence>